<dbReference type="GO" id="GO:0046556">
    <property type="term" value="F:alpha-L-arabinofuranosidase activity"/>
    <property type="evidence" value="ECO:0007669"/>
    <property type="project" value="UniProtKB-EC"/>
</dbReference>
<dbReference type="InterPro" id="IPR050727">
    <property type="entry name" value="GH43_arabinanases"/>
</dbReference>
<evidence type="ECO:0000256" key="5">
    <source>
        <dbReference type="PIRNR" id="PIRNR026534"/>
    </source>
</evidence>
<sequence length="334" mass="37296">MESTATTTNATTEESDSADAVTIGQWPVSGELFTHDPAITVEDGTWYSFYTADGIGLNVSEDGLSWQKTYRPALPWNLIRTMRDDWWTQYVPDYSGTSVWAPDVFQYDGRTYLYYAVSTFGRNHSVIGLASTDSLADNNWVDEGAVLASTADDDFNAIDPNLFEDPETGRLWLAYGSYWSGLKLREVDPETMKPFADSEPVSLASRPGVRHNPIEAPALAYHDGFYYLFASIDRCCADSNSTYKVIVGRSTQVTGPYEDDLGIRMLDGGGNLVWTDRSEGRVQGFGGGQDVFQLDNGDWAMAWHIYNRDRNGYPELAIARLRFMDGWPVISAQH</sequence>
<evidence type="ECO:0000256" key="6">
    <source>
        <dbReference type="PIRSR" id="PIRSR026534-1"/>
    </source>
</evidence>
<dbReference type="AlphaFoldDB" id="A4BFK6"/>
<evidence type="ECO:0000256" key="2">
    <source>
        <dbReference type="ARBA" id="ARBA00009865"/>
    </source>
</evidence>
<feature type="binding site" evidence="7">
    <location>
        <position position="36"/>
    </location>
    <ligand>
        <name>substrate</name>
    </ligand>
</feature>
<keyword evidence="11" id="KW-1185">Reference proteome</keyword>
<gene>
    <name evidence="10" type="ORF">MED297_17203</name>
</gene>
<proteinExistence type="inferred from homology"/>
<name>A4BFK6_9GAMM</name>
<dbReference type="Proteomes" id="UP000005953">
    <property type="component" value="Unassembled WGS sequence"/>
</dbReference>
<dbReference type="Gene3D" id="2.115.10.20">
    <property type="entry name" value="Glycosyl hydrolase domain, family 43"/>
    <property type="match status" value="1"/>
</dbReference>
<feature type="site" description="Important for catalytic activity, responsible for pKa modulation of the active site Glu and correct orientation of both the proton donor and substrate" evidence="8">
    <location>
        <position position="159"/>
    </location>
</feature>
<dbReference type="UniPathway" id="UPA00667"/>
<keyword evidence="4 5" id="KW-0326">Glycosidase</keyword>
<evidence type="ECO:0000256" key="4">
    <source>
        <dbReference type="ARBA" id="ARBA00023295"/>
    </source>
</evidence>
<dbReference type="EMBL" id="AAOE01000013">
    <property type="protein sequence ID" value="EAR09101.1"/>
    <property type="molecule type" value="Genomic_DNA"/>
</dbReference>
<comment type="pathway">
    <text evidence="1 5">Glycan metabolism; L-arabinan degradation.</text>
</comment>
<dbReference type="InterPro" id="IPR023296">
    <property type="entry name" value="Glyco_hydro_beta-prop_sf"/>
</dbReference>
<protein>
    <recommendedName>
        <fullName evidence="5">Extracellular exo-alpha-(1-&gt;5)-L-arabinofuranosidase</fullName>
        <ecNumber evidence="5">3.2.1.55</ecNumber>
    </recommendedName>
</protein>
<evidence type="ECO:0000313" key="11">
    <source>
        <dbReference type="Proteomes" id="UP000005953"/>
    </source>
</evidence>
<evidence type="ECO:0000313" key="10">
    <source>
        <dbReference type="EMBL" id="EAR09101.1"/>
    </source>
</evidence>
<comment type="catalytic activity">
    <reaction evidence="5">
        <text>Hydrolysis of terminal non-reducing alpha-L-arabinofuranoside residues in alpha-L-arabinosides.</text>
        <dbReference type="EC" id="3.2.1.55"/>
    </reaction>
</comment>
<dbReference type="InterPro" id="IPR016840">
    <property type="entry name" value="Glyco_hydro_43_endo_a_Ara-ase"/>
</dbReference>
<dbReference type="STRING" id="314283.MED297_17203"/>
<feature type="binding site" evidence="7">
    <location>
        <begin position="156"/>
        <end position="159"/>
    </location>
    <ligand>
        <name>substrate</name>
    </ligand>
</feature>
<feature type="binding site" evidence="7">
    <location>
        <position position="121"/>
    </location>
    <ligand>
        <name>substrate</name>
    </ligand>
</feature>
<evidence type="ECO:0000256" key="1">
    <source>
        <dbReference type="ARBA" id="ARBA00004834"/>
    </source>
</evidence>
<feature type="compositionally biased region" description="Low complexity" evidence="9">
    <location>
        <begin position="1"/>
        <end position="12"/>
    </location>
</feature>
<feature type="active site" description="Proton acceptor" evidence="6">
    <location>
        <position position="36"/>
    </location>
</feature>
<dbReference type="CDD" id="cd18829">
    <property type="entry name" value="GH43_BsArb43A-like"/>
    <property type="match status" value="1"/>
</dbReference>
<feature type="active site" description="Proton donor" evidence="6">
    <location>
        <position position="215"/>
    </location>
</feature>
<comment type="caution">
    <text evidence="10">The sequence shown here is derived from an EMBL/GenBank/DDBJ whole genome shotgun (WGS) entry which is preliminary data.</text>
</comment>
<reference evidence="10 11" key="1">
    <citation type="submission" date="2006-02" db="EMBL/GenBank/DDBJ databases">
        <authorList>
            <person name="Pinhassi J."/>
            <person name="Pedros-Alio C."/>
            <person name="Ferriera S."/>
            <person name="Johnson J."/>
            <person name="Kravitz S."/>
            <person name="Halpern A."/>
            <person name="Remington K."/>
            <person name="Beeson K."/>
            <person name="Tran B."/>
            <person name="Rogers Y.-H."/>
            <person name="Friedman R."/>
            <person name="Venter J.C."/>
        </authorList>
    </citation>
    <scope>NUCLEOTIDE SEQUENCE [LARGE SCALE GENOMIC DNA]</scope>
    <source>
        <strain evidence="10 11">MED297</strain>
    </source>
</reference>
<dbReference type="GO" id="GO:0031222">
    <property type="term" value="P:arabinan catabolic process"/>
    <property type="evidence" value="ECO:0007669"/>
    <property type="project" value="UniProtKB-UniPathway"/>
</dbReference>
<evidence type="ECO:0000256" key="8">
    <source>
        <dbReference type="PIRSR" id="PIRSR606710-2"/>
    </source>
</evidence>
<comment type="similarity">
    <text evidence="2 5">Belongs to the glycosyl hydrolase 43 family.</text>
</comment>
<accession>A4BFK6</accession>
<dbReference type="HOGENOM" id="CLU_009397_5_1_6"/>
<dbReference type="Pfam" id="PF04616">
    <property type="entry name" value="Glyco_hydro_43"/>
    <property type="match status" value="1"/>
</dbReference>
<dbReference type="PANTHER" id="PTHR43301:SF3">
    <property type="entry name" value="ARABINAN ENDO-1,5-ALPHA-L-ARABINOSIDASE A-RELATED"/>
    <property type="match status" value="1"/>
</dbReference>
<feature type="region of interest" description="Disordered" evidence="9">
    <location>
        <begin position="1"/>
        <end position="20"/>
    </location>
</feature>
<dbReference type="InterPro" id="IPR006710">
    <property type="entry name" value="Glyco_hydro_43"/>
</dbReference>
<evidence type="ECO:0000256" key="7">
    <source>
        <dbReference type="PIRSR" id="PIRSR026534-2"/>
    </source>
</evidence>
<organism evidence="10 11">
    <name type="scientific">Reinekea blandensis MED297</name>
    <dbReference type="NCBI Taxonomy" id="314283"/>
    <lineage>
        <taxon>Bacteria</taxon>
        <taxon>Pseudomonadati</taxon>
        <taxon>Pseudomonadota</taxon>
        <taxon>Gammaproteobacteria</taxon>
        <taxon>Oceanospirillales</taxon>
        <taxon>Saccharospirillaceae</taxon>
        <taxon>Reinekea</taxon>
    </lineage>
</organism>
<evidence type="ECO:0000256" key="3">
    <source>
        <dbReference type="ARBA" id="ARBA00022801"/>
    </source>
</evidence>
<dbReference type="SUPFAM" id="SSF75005">
    <property type="entry name" value="Arabinanase/levansucrase/invertase"/>
    <property type="match status" value="1"/>
</dbReference>
<dbReference type="PANTHER" id="PTHR43301">
    <property type="entry name" value="ARABINAN ENDO-1,5-ALPHA-L-ARABINOSIDASE"/>
    <property type="match status" value="1"/>
</dbReference>
<dbReference type="EC" id="3.2.1.55" evidence="5"/>
<feature type="binding site" evidence="7">
    <location>
        <begin position="177"/>
        <end position="179"/>
    </location>
    <ligand>
        <name>substrate</name>
    </ligand>
</feature>
<dbReference type="PIRSF" id="PIRSF026534">
    <property type="entry name" value="Endo_alpha-L-arabinosidase"/>
    <property type="match status" value="1"/>
</dbReference>
<dbReference type="GO" id="GO:0046558">
    <property type="term" value="F:arabinan endo-1,5-alpha-L-arabinosidase activity"/>
    <property type="evidence" value="ECO:0007669"/>
    <property type="project" value="InterPro"/>
</dbReference>
<keyword evidence="3 5" id="KW-0378">Hydrolase</keyword>
<evidence type="ECO:0000256" key="9">
    <source>
        <dbReference type="SAM" id="MobiDB-lite"/>
    </source>
</evidence>